<dbReference type="Proteomes" id="UP001164439">
    <property type="component" value="Chromosome"/>
</dbReference>
<gene>
    <name evidence="1" type="ORF">STRCI_008563</name>
</gene>
<sequence length="197" mass="21948">MSRKKSAKYAANAFKNEIDRILEFTREAEDAKLTDQAMTWTYELALVKTAVAFEHLMLECIVCAVNNDTGTISAQTGINFPKHLTDEVCEYLVTGGGYFDFKGRDGLIKVLKQFMPPDHYLTVAVKDTKFRDALDQLVALRNFAAHESPASKKKVLEALKIQKIGSAGAWVKRQDRFPKLAGRLTDLADAISDAAPY</sequence>
<proteinExistence type="predicted"/>
<evidence type="ECO:0008006" key="3">
    <source>
        <dbReference type="Google" id="ProtNLM"/>
    </source>
</evidence>
<organism evidence="1 2">
    <name type="scientific">Streptomyces cinnabarinus</name>
    <dbReference type="NCBI Taxonomy" id="67287"/>
    <lineage>
        <taxon>Bacteria</taxon>
        <taxon>Bacillati</taxon>
        <taxon>Actinomycetota</taxon>
        <taxon>Actinomycetes</taxon>
        <taxon>Kitasatosporales</taxon>
        <taxon>Streptomycetaceae</taxon>
        <taxon>Streptomyces</taxon>
    </lineage>
</organism>
<name>A0ABY7KQP6_9ACTN</name>
<reference evidence="1" key="1">
    <citation type="submission" date="2022-12" db="EMBL/GenBank/DDBJ databases">
        <authorList>
            <person name="Ruckert C."/>
            <person name="Busche T."/>
            <person name="Kalinowski J."/>
            <person name="Wittmann C."/>
        </authorList>
    </citation>
    <scope>NUCLEOTIDE SEQUENCE</scope>
    <source>
        <strain evidence="1">DSM 40467</strain>
    </source>
</reference>
<evidence type="ECO:0000313" key="1">
    <source>
        <dbReference type="EMBL" id="WAZ26894.1"/>
    </source>
</evidence>
<protein>
    <recommendedName>
        <fullName evidence="3">RiboL-PSP-HEPN domain-containing protein</fullName>
    </recommendedName>
</protein>
<keyword evidence="2" id="KW-1185">Reference proteome</keyword>
<dbReference type="EMBL" id="CP114413">
    <property type="protein sequence ID" value="WAZ26894.1"/>
    <property type="molecule type" value="Genomic_DNA"/>
</dbReference>
<evidence type="ECO:0000313" key="2">
    <source>
        <dbReference type="Proteomes" id="UP001164439"/>
    </source>
</evidence>
<dbReference type="RefSeq" id="WP_269664380.1">
    <property type="nucleotide sequence ID" value="NZ_CP114413.1"/>
</dbReference>
<accession>A0ABY7KQP6</accession>